<dbReference type="Proteomes" id="UP000265520">
    <property type="component" value="Unassembled WGS sequence"/>
</dbReference>
<evidence type="ECO:0000313" key="2">
    <source>
        <dbReference type="EMBL" id="MCI91919.1"/>
    </source>
</evidence>
<comment type="caution">
    <text evidence="2">The sequence shown here is derived from an EMBL/GenBank/DDBJ whole genome shotgun (WGS) entry which is preliminary data.</text>
</comment>
<keyword evidence="3" id="KW-1185">Reference proteome</keyword>
<dbReference type="EMBL" id="LXQA011285751">
    <property type="protein sequence ID" value="MCI91919.1"/>
    <property type="molecule type" value="Genomic_DNA"/>
</dbReference>
<evidence type="ECO:0000256" key="1">
    <source>
        <dbReference type="SAM" id="MobiDB-lite"/>
    </source>
</evidence>
<feature type="non-terminal residue" evidence="2">
    <location>
        <position position="1"/>
    </location>
</feature>
<organism evidence="2 3">
    <name type="scientific">Trifolium medium</name>
    <dbReference type="NCBI Taxonomy" id="97028"/>
    <lineage>
        <taxon>Eukaryota</taxon>
        <taxon>Viridiplantae</taxon>
        <taxon>Streptophyta</taxon>
        <taxon>Embryophyta</taxon>
        <taxon>Tracheophyta</taxon>
        <taxon>Spermatophyta</taxon>
        <taxon>Magnoliopsida</taxon>
        <taxon>eudicotyledons</taxon>
        <taxon>Gunneridae</taxon>
        <taxon>Pentapetalae</taxon>
        <taxon>rosids</taxon>
        <taxon>fabids</taxon>
        <taxon>Fabales</taxon>
        <taxon>Fabaceae</taxon>
        <taxon>Papilionoideae</taxon>
        <taxon>50 kb inversion clade</taxon>
        <taxon>NPAAA clade</taxon>
        <taxon>Hologalegina</taxon>
        <taxon>IRL clade</taxon>
        <taxon>Trifolieae</taxon>
        <taxon>Trifolium</taxon>
    </lineage>
</organism>
<proteinExistence type="predicted"/>
<evidence type="ECO:0000313" key="3">
    <source>
        <dbReference type="Proteomes" id="UP000265520"/>
    </source>
</evidence>
<protein>
    <submittedName>
        <fullName evidence="2">Uncharacterized protein</fullName>
    </submittedName>
</protein>
<accession>A0A392VWR9</accession>
<reference evidence="2 3" key="1">
    <citation type="journal article" date="2018" name="Front. Plant Sci.">
        <title>Red Clover (Trifolium pratense) and Zigzag Clover (T. medium) - A Picture of Genomic Similarities and Differences.</title>
        <authorList>
            <person name="Dluhosova J."/>
            <person name="Istvanek J."/>
            <person name="Nedelnik J."/>
            <person name="Repkova J."/>
        </authorList>
    </citation>
    <scope>NUCLEOTIDE SEQUENCE [LARGE SCALE GENOMIC DNA]</scope>
    <source>
        <strain evidence="3">cv. 10/8</strain>
        <tissue evidence="2">Leaf</tissue>
    </source>
</reference>
<feature type="region of interest" description="Disordered" evidence="1">
    <location>
        <begin position="1"/>
        <end position="45"/>
    </location>
</feature>
<name>A0A392VWR9_9FABA</name>
<dbReference type="AlphaFoldDB" id="A0A392VWR9"/>
<sequence>SIGITFQGVPQGSSVLRGPQTARASGGPRPPTADLQANDGRTHRS</sequence>